<dbReference type="CDD" id="cd12809">
    <property type="entry name" value="Esterase_713_like-2"/>
    <property type="match status" value="1"/>
</dbReference>
<dbReference type="AlphaFoldDB" id="E3S329"/>
<dbReference type="SUPFAM" id="SSF53474">
    <property type="entry name" value="alpha/beta-Hydrolases"/>
    <property type="match status" value="1"/>
</dbReference>
<feature type="signal peptide" evidence="1">
    <location>
        <begin position="1"/>
        <end position="22"/>
    </location>
</feature>
<keyword evidence="3" id="KW-1185">Reference proteome</keyword>
<evidence type="ECO:0000313" key="3">
    <source>
        <dbReference type="Proteomes" id="UP000001067"/>
    </source>
</evidence>
<proteinExistence type="predicted"/>
<protein>
    <submittedName>
        <fullName evidence="2">Uncharacterized protein</fullName>
    </submittedName>
</protein>
<organism evidence="3">
    <name type="scientific">Pyrenophora teres f. teres (strain 0-1)</name>
    <name type="common">Barley net blotch fungus</name>
    <name type="synonym">Drechslera teres f. teres</name>
    <dbReference type="NCBI Taxonomy" id="861557"/>
    <lineage>
        <taxon>Eukaryota</taxon>
        <taxon>Fungi</taxon>
        <taxon>Dikarya</taxon>
        <taxon>Ascomycota</taxon>
        <taxon>Pezizomycotina</taxon>
        <taxon>Dothideomycetes</taxon>
        <taxon>Pleosporomycetidae</taxon>
        <taxon>Pleosporales</taxon>
        <taxon>Pleosporineae</taxon>
        <taxon>Pleosporaceae</taxon>
        <taxon>Pyrenophora</taxon>
    </lineage>
</organism>
<dbReference type="STRING" id="861557.E3S329"/>
<sequence>MPTMWSFAAIIALIALLWQVEVINFGYMGGREPRREFFYVGGEYANLTLGTSTAEYMVNQIYVEKHIPAKNTQKHPIVFIHGGGQTAANFLETPDGRPGWTSFFLSQGYTVYLSDQPSRGRSPWFPTMGTMSVANTAQVEQLFTATSSHNLWPQSKLHTQWPGTGKVGDPIFDAFYATQIQLQVENRLSEAQNGKAYTALLDKIGAAHIITHSQAGAYGWRVADLRPHLVKSIVALEPSGPPFVGKIYSTGPARPWGITDLEISYDPPAGANATHIQTVVVPGKDADHSECIMQDEPAKKLVNLAHIPVLAVTSEASYHALYDYCTVGYMRQAGVDVEHVELAKEGIQGNGHMFFMEKNNLDIAKRVLTWLKKH</sequence>
<dbReference type="eggNOG" id="ENOG502S5K4">
    <property type="taxonomic scope" value="Eukaryota"/>
</dbReference>
<evidence type="ECO:0000313" key="2">
    <source>
        <dbReference type="EMBL" id="EFQ87639.1"/>
    </source>
</evidence>
<accession>E3S329</accession>
<dbReference type="Proteomes" id="UP000001067">
    <property type="component" value="Unassembled WGS sequence"/>
</dbReference>
<gene>
    <name evidence="2" type="ORF">PTT_16816</name>
</gene>
<dbReference type="KEGG" id="pte:PTT_16816"/>
<keyword evidence="1" id="KW-0732">Signal</keyword>
<dbReference type="PANTHER" id="PTHR43194">
    <property type="entry name" value="HYDROLASE ALPHA/BETA FOLD FAMILY"/>
    <property type="match status" value="1"/>
</dbReference>
<dbReference type="PANTHER" id="PTHR43194:SF4">
    <property type="entry name" value="AB HYDROLASE-1 DOMAIN-CONTAINING PROTEIN"/>
    <property type="match status" value="1"/>
</dbReference>
<dbReference type="InterPro" id="IPR050228">
    <property type="entry name" value="Carboxylesterase_BioH"/>
</dbReference>
<dbReference type="HOGENOM" id="CLU_038297_1_0_1"/>
<evidence type="ECO:0000256" key="1">
    <source>
        <dbReference type="SAM" id="SignalP"/>
    </source>
</evidence>
<dbReference type="Gene3D" id="3.40.50.1820">
    <property type="entry name" value="alpha/beta hydrolase"/>
    <property type="match status" value="1"/>
</dbReference>
<reference evidence="2 3" key="1">
    <citation type="journal article" date="2010" name="Genome Biol.">
        <title>A first genome assembly of the barley fungal pathogen Pyrenophora teres f. teres.</title>
        <authorList>
            <person name="Ellwood S.R."/>
            <person name="Liu Z."/>
            <person name="Syme R.A."/>
            <person name="Lai Z."/>
            <person name="Hane J.K."/>
            <person name="Keiper F."/>
            <person name="Moffat C.S."/>
            <person name="Oliver R.P."/>
            <person name="Friesen T.L."/>
        </authorList>
    </citation>
    <scope>NUCLEOTIDE SEQUENCE [LARGE SCALE GENOMIC DNA]</scope>
    <source>
        <strain evidence="2 3">0-1</strain>
    </source>
</reference>
<dbReference type="OrthoDB" id="9978720at2759"/>
<dbReference type="EMBL" id="GL536892">
    <property type="protein sequence ID" value="EFQ87639.1"/>
    <property type="molecule type" value="Genomic_DNA"/>
</dbReference>
<dbReference type="InterPro" id="IPR029058">
    <property type="entry name" value="AB_hydrolase_fold"/>
</dbReference>
<name>E3S329_PYRTT</name>
<feature type="chain" id="PRO_5003181753" evidence="1">
    <location>
        <begin position="23"/>
        <end position="374"/>
    </location>
</feature>